<keyword evidence="3" id="KW-1185">Reference proteome</keyword>
<gene>
    <name evidence="2" type="ORF">DILT_LOCUS12109</name>
</gene>
<proteinExistence type="predicted"/>
<organism evidence="2 3">
    <name type="scientific">Dibothriocephalus latus</name>
    <name type="common">Fish tapeworm</name>
    <name type="synonym">Diphyllobothrium latum</name>
    <dbReference type="NCBI Taxonomy" id="60516"/>
    <lineage>
        <taxon>Eukaryota</taxon>
        <taxon>Metazoa</taxon>
        <taxon>Spiralia</taxon>
        <taxon>Lophotrochozoa</taxon>
        <taxon>Platyhelminthes</taxon>
        <taxon>Cestoda</taxon>
        <taxon>Eucestoda</taxon>
        <taxon>Diphyllobothriidea</taxon>
        <taxon>Diphyllobothriidae</taxon>
        <taxon>Dibothriocephalus</taxon>
    </lineage>
</organism>
<evidence type="ECO:0000313" key="3">
    <source>
        <dbReference type="Proteomes" id="UP000281553"/>
    </source>
</evidence>
<reference evidence="2 3" key="1">
    <citation type="submission" date="2018-11" db="EMBL/GenBank/DDBJ databases">
        <authorList>
            <consortium name="Pathogen Informatics"/>
        </authorList>
    </citation>
    <scope>NUCLEOTIDE SEQUENCE [LARGE SCALE GENOMIC DNA]</scope>
</reference>
<protein>
    <recommendedName>
        <fullName evidence="1">HAUS augmin-like complex subunit 6 N-terminal domain-containing protein</fullName>
    </recommendedName>
</protein>
<dbReference type="EMBL" id="UYRU01065272">
    <property type="protein sequence ID" value="VDN16278.1"/>
    <property type="molecule type" value="Genomic_DNA"/>
</dbReference>
<dbReference type="Proteomes" id="UP000281553">
    <property type="component" value="Unassembled WGS sequence"/>
</dbReference>
<name>A0A3P7M208_DIBLA</name>
<dbReference type="InterPro" id="IPR028163">
    <property type="entry name" value="HAUS_6_N"/>
</dbReference>
<sequence length="228" mass="26365">MDCTTLAPDLPASPQILLCNLRLLGFDFLRFEVPNDSVKLGRLLRHPPKIAIVRLVSFLLGRLDQKRFSQFLEPLLIQYNCRVDVLVKNILFKWLKELPGNLKLTRSFSRFWSAPSETIIYQFLLSLSSYVLQVTYKVSYENDILRTLHKLEDLSNVSGQDNLLTLTEEHVSSFLGCFEEIHTEQKKTEAFMSYSLSLSQLLKEELALQAPCRKDCLEYLISQKTDSR</sequence>
<dbReference type="AlphaFoldDB" id="A0A3P7M208"/>
<accession>A0A3P7M208</accession>
<feature type="domain" description="HAUS augmin-like complex subunit 6 N-terminal" evidence="1">
    <location>
        <begin position="17"/>
        <end position="208"/>
    </location>
</feature>
<dbReference type="OrthoDB" id="10319318at2759"/>
<evidence type="ECO:0000259" key="1">
    <source>
        <dbReference type="Pfam" id="PF14661"/>
    </source>
</evidence>
<evidence type="ECO:0000313" key="2">
    <source>
        <dbReference type="EMBL" id="VDN16278.1"/>
    </source>
</evidence>
<dbReference type="Pfam" id="PF14661">
    <property type="entry name" value="HAUS6_N"/>
    <property type="match status" value="1"/>
</dbReference>